<dbReference type="PROSITE" id="PS51352">
    <property type="entry name" value="THIOREDOXIN_2"/>
    <property type="match status" value="1"/>
</dbReference>
<dbReference type="eggNOG" id="KOG0908">
    <property type="taxonomic scope" value="Eukaryota"/>
</dbReference>
<reference evidence="4 5" key="1">
    <citation type="journal article" date="2009" name="Nature">
        <title>Evolution of pathogenicity and sexual reproduction in eight Candida genomes.</title>
        <authorList>
            <person name="Butler G."/>
            <person name="Rasmussen M.D."/>
            <person name="Lin M.F."/>
            <person name="Santos M.A."/>
            <person name="Sakthikumar S."/>
            <person name="Munro C.A."/>
            <person name="Rheinbay E."/>
            <person name="Grabherr M."/>
            <person name="Forche A."/>
            <person name="Reedy J.L."/>
            <person name="Agrafioti I."/>
            <person name="Arnaud M.B."/>
            <person name="Bates S."/>
            <person name="Brown A.J."/>
            <person name="Brunke S."/>
            <person name="Costanzo M.C."/>
            <person name="Fitzpatrick D.A."/>
            <person name="de Groot P.W."/>
            <person name="Harris D."/>
            <person name="Hoyer L.L."/>
            <person name="Hube B."/>
            <person name="Klis F.M."/>
            <person name="Kodira C."/>
            <person name="Lennard N."/>
            <person name="Logue M.E."/>
            <person name="Martin R."/>
            <person name="Neiman A.M."/>
            <person name="Nikolaou E."/>
            <person name="Quail M.A."/>
            <person name="Quinn J."/>
            <person name="Santos M.C."/>
            <person name="Schmitzberger F.F."/>
            <person name="Sherlock G."/>
            <person name="Shah P."/>
            <person name="Silverstein K.A."/>
            <person name="Skrzypek M.S."/>
            <person name="Soll D."/>
            <person name="Staggs R."/>
            <person name="Stansfield I."/>
            <person name="Stumpf M.P."/>
            <person name="Sudbery P.E."/>
            <person name="Srikantha T."/>
            <person name="Zeng Q."/>
            <person name="Berman J."/>
            <person name="Berriman M."/>
            <person name="Heitman J."/>
            <person name="Gow N.A."/>
            <person name="Lorenz M.C."/>
            <person name="Birren B.W."/>
            <person name="Kellis M."/>
            <person name="Cuomo C.A."/>
        </authorList>
    </citation>
    <scope>NUCLEOTIDE SEQUENCE [LARGE SCALE GENOMIC DNA]</scope>
    <source>
        <strain evidence="5">ATCC MYA-3404 / T1</strain>
    </source>
</reference>
<dbReference type="Pfam" id="PF06201">
    <property type="entry name" value="PITH"/>
    <property type="match status" value="1"/>
</dbReference>
<dbReference type="KEGG" id="ctp:CTRG_04432"/>
<dbReference type="AlphaFoldDB" id="C5MED9"/>
<dbReference type="GeneID" id="8298665"/>
<evidence type="ECO:0008006" key="6">
    <source>
        <dbReference type="Google" id="ProtNLM"/>
    </source>
</evidence>
<dbReference type="CDD" id="cd02947">
    <property type="entry name" value="TRX_family"/>
    <property type="match status" value="1"/>
</dbReference>
<dbReference type="HOGENOM" id="CLU_072377_0_0_1"/>
<dbReference type="OrthoDB" id="2121326at2759"/>
<dbReference type="InterPro" id="IPR037047">
    <property type="entry name" value="PITH_dom_sf"/>
</dbReference>
<evidence type="ECO:0000313" key="5">
    <source>
        <dbReference type="Proteomes" id="UP000002037"/>
    </source>
</evidence>
<organism evidence="4 5">
    <name type="scientific">Candida tropicalis (strain ATCC MYA-3404 / T1)</name>
    <name type="common">Yeast</name>
    <dbReference type="NCBI Taxonomy" id="294747"/>
    <lineage>
        <taxon>Eukaryota</taxon>
        <taxon>Fungi</taxon>
        <taxon>Dikarya</taxon>
        <taxon>Ascomycota</taxon>
        <taxon>Saccharomycotina</taxon>
        <taxon>Pichiomycetes</taxon>
        <taxon>Debaryomycetaceae</taxon>
        <taxon>Candida/Lodderomyces clade</taxon>
        <taxon>Candida</taxon>
    </lineage>
</organism>
<proteinExistence type="predicted"/>
<dbReference type="Gene3D" id="2.60.120.470">
    <property type="entry name" value="PITH domain"/>
    <property type="match status" value="1"/>
</dbReference>
<evidence type="ECO:0000313" key="4">
    <source>
        <dbReference type="EMBL" id="EER31649.1"/>
    </source>
</evidence>
<evidence type="ECO:0000259" key="3">
    <source>
        <dbReference type="PROSITE" id="PS51532"/>
    </source>
</evidence>
<dbReference type="EMBL" id="GG692400">
    <property type="protein sequence ID" value="EER31649.1"/>
    <property type="molecule type" value="Genomic_DNA"/>
</dbReference>
<accession>C5MED9</accession>
<dbReference type="GO" id="GO:0005737">
    <property type="term" value="C:cytoplasm"/>
    <property type="evidence" value="ECO:0007669"/>
    <property type="project" value="UniProtKB-ARBA"/>
</dbReference>
<feature type="domain" description="PITH" evidence="3">
    <location>
        <begin position="132"/>
        <end position="325"/>
    </location>
</feature>
<dbReference type="InterPro" id="IPR036249">
    <property type="entry name" value="Thioredoxin-like_sf"/>
</dbReference>
<protein>
    <recommendedName>
        <fullName evidence="6">Thioredoxin</fullName>
    </recommendedName>
</protein>
<feature type="domain" description="Thioredoxin" evidence="2">
    <location>
        <begin position="1"/>
        <end position="105"/>
    </location>
</feature>
<evidence type="ECO:0000259" key="2">
    <source>
        <dbReference type="PROSITE" id="PS51352"/>
    </source>
</evidence>
<dbReference type="Proteomes" id="UP000002037">
    <property type="component" value="Unassembled WGS sequence"/>
</dbReference>
<dbReference type="InterPro" id="IPR010400">
    <property type="entry name" value="PITH_dom"/>
</dbReference>
<dbReference type="InterPro" id="IPR013766">
    <property type="entry name" value="Thioredoxin_domain"/>
</dbReference>
<evidence type="ECO:0000256" key="1">
    <source>
        <dbReference type="ARBA" id="ARBA00023157"/>
    </source>
</evidence>
<keyword evidence="5" id="KW-1185">Reference proteome</keyword>
<dbReference type="PANTHER" id="PTHR46115">
    <property type="entry name" value="THIOREDOXIN-LIKE PROTEIN 1"/>
    <property type="match status" value="1"/>
</dbReference>
<sequence length="325" mass="36741">MSIQFVKSAKEFQDYLSNNSYIVLNFTASWCGPCQAIKSIVDQAYVENRNVEIVRIDLDSQRDIAEKYNITSVPTFVFIEKGNEVDRIQGANPQQLLSKLQEFNSKAEGHKRKGKGLGAEDVINSNTDLKDIKKFIPKNFEILNSTIDFNGYEVLNCLPLYKDSQNKSVVDLKGKSDKSAVVSDSDSQLLCFIPFLNISKIYSVLIKIKSNKDHKDGDLNLDSDDLEEVQKPNLVKIWCNTQSILSFDEASSDANAPHVEKITDDNDEEWLNIKVRFVRFQNVQNITIFIDGDDEDYHTLIEKIIIVGVNGDSKEQGKINAGDEE</sequence>
<keyword evidence="1" id="KW-1015">Disulfide bond</keyword>
<dbReference type="PROSITE" id="PS00194">
    <property type="entry name" value="THIOREDOXIN_1"/>
    <property type="match status" value="1"/>
</dbReference>
<dbReference type="SUPFAM" id="SSF49785">
    <property type="entry name" value="Galactose-binding domain-like"/>
    <property type="match status" value="1"/>
</dbReference>
<dbReference type="RefSeq" id="XP_002550134.1">
    <property type="nucleotide sequence ID" value="XM_002550088.1"/>
</dbReference>
<gene>
    <name evidence="4" type="ORF">CTRG_04432</name>
</gene>
<name>C5MED9_CANTT</name>
<dbReference type="PROSITE" id="PS51532">
    <property type="entry name" value="PITH"/>
    <property type="match status" value="1"/>
</dbReference>
<dbReference type="VEuPathDB" id="FungiDB:CTRG_04432"/>
<dbReference type="Gene3D" id="3.40.30.10">
    <property type="entry name" value="Glutaredoxin"/>
    <property type="match status" value="1"/>
</dbReference>
<dbReference type="Pfam" id="PF00085">
    <property type="entry name" value="Thioredoxin"/>
    <property type="match status" value="1"/>
</dbReference>
<dbReference type="SUPFAM" id="SSF52833">
    <property type="entry name" value="Thioredoxin-like"/>
    <property type="match status" value="1"/>
</dbReference>
<dbReference type="InterPro" id="IPR017937">
    <property type="entry name" value="Thioredoxin_CS"/>
</dbReference>
<dbReference type="STRING" id="294747.C5MED9"/>
<dbReference type="InterPro" id="IPR008979">
    <property type="entry name" value="Galactose-bd-like_sf"/>
</dbReference>